<dbReference type="SUPFAM" id="SSF52833">
    <property type="entry name" value="Thioredoxin-like"/>
    <property type="match status" value="1"/>
</dbReference>
<dbReference type="STRING" id="1440763.BJI69_20190"/>
<dbReference type="Gene3D" id="3.40.30.10">
    <property type="entry name" value="Glutaredoxin"/>
    <property type="match status" value="1"/>
</dbReference>
<accession>A0A1L3EY54</accession>
<organism evidence="4 5">
    <name type="scientific">Luteibacter rhizovicinus DSM 16549</name>
    <dbReference type="NCBI Taxonomy" id="1440763"/>
    <lineage>
        <taxon>Bacteria</taxon>
        <taxon>Pseudomonadati</taxon>
        <taxon>Pseudomonadota</taxon>
        <taxon>Gammaproteobacteria</taxon>
        <taxon>Lysobacterales</taxon>
        <taxon>Rhodanobacteraceae</taxon>
        <taxon>Luteibacter</taxon>
    </lineage>
</organism>
<feature type="domain" description="Thioredoxin" evidence="3">
    <location>
        <begin position="24"/>
        <end position="169"/>
    </location>
</feature>
<feature type="region of interest" description="Disordered" evidence="1">
    <location>
        <begin position="200"/>
        <end position="220"/>
    </location>
</feature>
<keyword evidence="5" id="KW-1185">Reference proteome</keyword>
<dbReference type="Pfam" id="PF17991">
    <property type="entry name" value="Thioredoxin_10"/>
    <property type="match status" value="1"/>
</dbReference>
<dbReference type="PANTHER" id="PTHR42852:SF13">
    <property type="entry name" value="PROTEIN DIPZ"/>
    <property type="match status" value="1"/>
</dbReference>
<dbReference type="RefSeq" id="WP_053057256.1">
    <property type="nucleotide sequence ID" value="NZ_CP017480.1"/>
</dbReference>
<dbReference type="Proteomes" id="UP000182987">
    <property type="component" value="Chromosome"/>
</dbReference>
<dbReference type="EMBL" id="CP017480">
    <property type="protein sequence ID" value="APG05991.1"/>
    <property type="molecule type" value="Genomic_DNA"/>
</dbReference>
<dbReference type="OrthoDB" id="9811352at2"/>
<dbReference type="Gene3D" id="2.60.120.260">
    <property type="entry name" value="Galactose-binding domain-like"/>
    <property type="match status" value="1"/>
</dbReference>
<keyword evidence="2" id="KW-0732">Signal</keyword>
<evidence type="ECO:0000256" key="1">
    <source>
        <dbReference type="SAM" id="MobiDB-lite"/>
    </source>
</evidence>
<gene>
    <name evidence="4" type="ORF">BJI69_20190</name>
</gene>
<dbReference type="KEGG" id="lrz:BJI69_20190"/>
<evidence type="ECO:0000256" key="2">
    <source>
        <dbReference type="SAM" id="SignalP"/>
    </source>
</evidence>
<dbReference type="GO" id="GO:0016491">
    <property type="term" value="F:oxidoreductase activity"/>
    <property type="evidence" value="ECO:0007669"/>
    <property type="project" value="InterPro"/>
</dbReference>
<dbReference type="Pfam" id="PF08534">
    <property type="entry name" value="Redoxin"/>
    <property type="match status" value="1"/>
</dbReference>
<dbReference type="InterPro" id="IPR036249">
    <property type="entry name" value="Thioredoxin-like_sf"/>
</dbReference>
<evidence type="ECO:0000259" key="3">
    <source>
        <dbReference type="PROSITE" id="PS51352"/>
    </source>
</evidence>
<feature type="signal peptide" evidence="2">
    <location>
        <begin position="1"/>
        <end position="26"/>
    </location>
</feature>
<dbReference type="InterPro" id="IPR050553">
    <property type="entry name" value="Thioredoxin_ResA/DsbE_sf"/>
</dbReference>
<feature type="chain" id="PRO_5009853255" description="Thioredoxin domain-containing protein" evidence="2">
    <location>
        <begin position="27"/>
        <end position="324"/>
    </location>
</feature>
<dbReference type="InterPro" id="IPR013766">
    <property type="entry name" value="Thioredoxin_domain"/>
</dbReference>
<name>A0A1L3EY54_9GAMM</name>
<dbReference type="InterPro" id="IPR041017">
    <property type="entry name" value="Thioredoxin_10"/>
</dbReference>
<dbReference type="InterPro" id="IPR013740">
    <property type="entry name" value="Redoxin"/>
</dbReference>
<dbReference type="CDD" id="cd03012">
    <property type="entry name" value="TlpA_like_DipZ_like"/>
    <property type="match status" value="1"/>
</dbReference>
<dbReference type="PROSITE" id="PS51352">
    <property type="entry name" value="THIOREDOXIN_2"/>
    <property type="match status" value="1"/>
</dbReference>
<proteinExistence type="predicted"/>
<dbReference type="PANTHER" id="PTHR42852">
    <property type="entry name" value="THIOL:DISULFIDE INTERCHANGE PROTEIN DSBE"/>
    <property type="match status" value="1"/>
</dbReference>
<sequence length="324" mass="35898">MRPIRLAFLALFVALASLAATGTAMAAQTAPEFAGIAKWHNSPPLTMKGLRGKVVLIDFWTYSCINCLRTLPHVTHWYDQYKDKGLVIVGVHSPEFPFEKQEGNVRDAIARFGIKYPVAQDNDLETWDAWDNQYWPAEYLVDQRGNVVAHHYGEGNYMDMENAIRTLLGLPRLADAAAASETDKDAPDFTQLGSPEMYFGADRSANNASPEGKDTGTRDFTAPSRLELNKFALVGRWEIGRDNASLVGASGEIRLHYKAKKVHMVASANDPITVEVAVDGKPQAPVTVQASKLYTLFDGDGYKDHILTIKIPKANFHMFTFTFG</sequence>
<dbReference type="AlphaFoldDB" id="A0A1L3EY54"/>
<reference evidence="5" key="1">
    <citation type="submission" date="2016-09" db="EMBL/GenBank/DDBJ databases">
        <authorList>
            <person name="Lysoe E."/>
        </authorList>
    </citation>
    <scope>NUCLEOTIDE SEQUENCE [LARGE SCALE GENOMIC DNA]</scope>
    <source>
        <strain evidence="5">LJ96T</strain>
    </source>
</reference>
<evidence type="ECO:0000313" key="4">
    <source>
        <dbReference type="EMBL" id="APG05991.1"/>
    </source>
</evidence>
<evidence type="ECO:0000313" key="5">
    <source>
        <dbReference type="Proteomes" id="UP000182987"/>
    </source>
</evidence>
<protein>
    <recommendedName>
        <fullName evidence="3">Thioredoxin domain-containing protein</fullName>
    </recommendedName>
</protein>